<comment type="similarity">
    <text evidence="1">Belongs to the sulfur carrier protein TusA family.</text>
</comment>
<dbReference type="AlphaFoldDB" id="A0A839QTF3"/>
<dbReference type="CDD" id="cd00291">
    <property type="entry name" value="SirA_YedF_YeeD"/>
    <property type="match status" value="1"/>
</dbReference>
<gene>
    <name evidence="4" type="ORF">FHX50_001191</name>
</gene>
<protein>
    <recommendedName>
        <fullName evidence="3">UPF0033 domain-containing protein</fullName>
    </recommendedName>
</protein>
<feature type="compositionally biased region" description="Low complexity" evidence="2">
    <location>
        <begin position="23"/>
        <end position="32"/>
    </location>
</feature>
<dbReference type="PROSITE" id="PS01148">
    <property type="entry name" value="UPF0033"/>
    <property type="match status" value="1"/>
</dbReference>
<evidence type="ECO:0000256" key="1">
    <source>
        <dbReference type="ARBA" id="ARBA00008984"/>
    </source>
</evidence>
<reference evidence="4 5" key="1">
    <citation type="submission" date="2020-08" db="EMBL/GenBank/DDBJ databases">
        <title>Sequencing the genomes of 1000 actinobacteria strains.</title>
        <authorList>
            <person name="Klenk H.-P."/>
        </authorList>
    </citation>
    <scope>NUCLEOTIDE SEQUENCE [LARGE SCALE GENOMIC DNA]</scope>
    <source>
        <strain evidence="4 5">DSM 23040</strain>
    </source>
</reference>
<dbReference type="PANTHER" id="PTHR33279">
    <property type="entry name" value="SULFUR CARRIER PROTEIN YEDF-RELATED"/>
    <property type="match status" value="1"/>
</dbReference>
<accession>A0A839QTF3</accession>
<evidence type="ECO:0000256" key="2">
    <source>
        <dbReference type="SAM" id="MobiDB-lite"/>
    </source>
</evidence>
<dbReference type="Proteomes" id="UP000568050">
    <property type="component" value="Unassembled WGS sequence"/>
</dbReference>
<evidence type="ECO:0000313" key="5">
    <source>
        <dbReference type="Proteomes" id="UP000568050"/>
    </source>
</evidence>
<keyword evidence="5" id="KW-1185">Reference proteome</keyword>
<feature type="domain" description="UPF0033" evidence="3">
    <location>
        <begin position="43"/>
        <end position="67"/>
    </location>
</feature>
<dbReference type="Gene3D" id="3.30.110.40">
    <property type="entry name" value="TusA-like domain"/>
    <property type="match status" value="1"/>
</dbReference>
<dbReference type="PANTHER" id="PTHR33279:SF6">
    <property type="entry name" value="SULFUR CARRIER PROTEIN YEDF-RELATED"/>
    <property type="match status" value="1"/>
</dbReference>
<dbReference type="EMBL" id="JACHWP010000002">
    <property type="protein sequence ID" value="MBB3022908.1"/>
    <property type="molecule type" value="Genomic_DNA"/>
</dbReference>
<comment type="caution">
    <text evidence="4">The sequence shown here is derived from an EMBL/GenBank/DDBJ whole genome shotgun (WGS) entry which is preliminary data.</text>
</comment>
<evidence type="ECO:0000259" key="3">
    <source>
        <dbReference type="PROSITE" id="PS01148"/>
    </source>
</evidence>
<organism evidence="4 5">
    <name type="scientific">Helcobacillus massiliensis</name>
    <dbReference type="NCBI Taxonomy" id="521392"/>
    <lineage>
        <taxon>Bacteria</taxon>
        <taxon>Bacillati</taxon>
        <taxon>Actinomycetota</taxon>
        <taxon>Actinomycetes</taxon>
        <taxon>Micrococcales</taxon>
        <taxon>Dermabacteraceae</taxon>
        <taxon>Helcobacillus</taxon>
    </lineage>
</organism>
<dbReference type="Pfam" id="PF01206">
    <property type="entry name" value="TusA"/>
    <property type="match status" value="1"/>
</dbReference>
<proteinExistence type="inferred from homology"/>
<evidence type="ECO:0000313" key="4">
    <source>
        <dbReference type="EMBL" id="MBB3022908.1"/>
    </source>
</evidence>
<sequence length="112" mass="12236">MGFITLPKRRPTVERQVPQNPSAAHADAEAQAPQTDSGATYRLDTIGQVCPFPLVEAKRAIEQIDRGDRLQIDFDCTQATDSIPAWAASAGHDVTEFRQLDAATWSITVQKG</sequence>
<dbReference type="InterPro" id="IPR001455">
    <property type="entry name" value="TusA-like"/>
</dbReference>
<name>A0A839QTF3_9MICO</name>
<dbReference type="SUPFAM" id="SSF64307">
    <property type="entry name" value="SirA-like"/>
    <property type="match status" value="1"/>
</dbReference>
<dbReference type="InterPro" id="IPR036868">
    <property type="entry name" value="TusA-like_sf"/>
</dbReference>
<feature type="region of interest" description="Disordered" evidence="2">
    <location>
        <begin position="1"/>
        <end position="39"/>
    </location>
</feature>